<evidence type="ECO:0000313" key="1">
    <source>
        <dbReference type="EMBL" id="KAF9449354.1"/>
    </source>
</evidence>
<dbReference type="Proteomes" id="UP000807342">
    <property type="component" value="Unassembled WGS sequence"/>
</dbReference>
<gene>
    <name evidence="1" type="ORF">P691DRAFT_812662</name>
</gene>
<accession>A0A9P5XFE8</accession>
<keyword evidence="2" id="KW-1185">Reference proteome</keyword>
<evidence type="ECO:0008006" key="3">
    <source>
        <dbReference type="Google" id="ProtNLM"/>
    </source>
</evidence>
<proteinExistence type="predicted"/>
<name>A0A9P5XFE8_9AGAR</name>
<dbReference type="EMBL" id="MU151133">
    <property type="protein sequence ID" value="KAF9449354.1"/>
    <property type="molecule type" value="Genomic_DNA"/>
</dbReference>
<sequence length="68" mass="7579">MMSGTQGDVLVPQDIPATQIILELKSIGAGGFSDVYLGRWSDSNRTQQVHHPQRPRRLIDFLPICMVS</sequence>
<reference evidence="1" key="1">
    <citation type="submission" date="2020-11" db="EMBL/GenBank/DDBJ databases">
        <authorList>
            <consortium name="DOE Joint Genome Institute"/>
            <person name="Ahrendt S."/>
            <person name="Riley R."/>
            <person name="Andreopoulos W."/>
            <person name="Labutti K."/>
            <person name="Pangilinan J."/>
            <person name="Ruiz-Duenas F.J."/>
            <person name="Barrasa J.M."/>
            <person name="Sanchez-Garcia M."/>
            <person name="Camarero S."/>
            <person name="Miyauchi S."/>
            <person name="Serrano A."/>
            <person name="Linde D."/>
            <person name="Babiker R."/>
            <person name="Drula E."/>
            <person name="Ayuso-Fernandez I."/>
            <person name="Pacheco R."/>
            <person name="Padilla G."/>
            <person name="Ferreira P."/>
            <person name="Barriuso J."/>
            <person name="Kellner H."/>
            <person name="Castanera R."/>
            <person name="Alfaro M."/>
            <person name="Ramirez L."/>
            <person name="Pisabarro A.G."/>
            <person name="Kuo A."/>
            <person name="Tritt A."/>
            <person name="Lipzen A."/>
            <person name="He G."/>
            <person name="Yan M."/>
            <person name="Ng V."/>
            <person name="Cullen D."/>
            <person name="Martin F."/>
            <person name="Rosso M.-N."/>
            <person name="Henrissat B."/>
            <person name="Hibbett D."/>
            <person name="Martinez A.T."/>
            <person name="Grigoriev I.V."/>
        </authorList>
    </citation>
    <scope>NUCLEOTIDE SEQUENCE</scope>
    <source>
        <strain evidence="1">MF-IS2</strain>
    </source>
</reference>
<dbReference type="AlphaFoldDB" id="A0A9P5XFE8"/>
<comment type="caution">
    <text evidence="1">The sequence shown here is derived from an EMBL/GenBank/DDBJ whole genome shotgun (WGS) entry which is preliminary data.</text>
</comment>
<organism evidence="1 2">
    <name type="scientific">Macrolepiota fuliginosa MF-IS2</name>
    <dbReference type="NCBI Taxonomy" id="1400762"/>
    <lineage>
        <taxon>Eukaryota</taxon>
        <taxon>Fungi</taxon>
        <taxon>Dikarya</taxon>
        <taxon>Basidiomycota</taxon>
        <taxon>Agaricomycotina</taxon>
        <taxon>Agaricomycetes</taxon>
        <taxon>Agaricomycetidae</taxon>
        <taxon>Agaricales</taxon>
        <taxon>Agaricineae</taxon>
        <taxon>Agaricaceae</taxon>
        <taxon>Macrolepiota</taxon>
    </lineage>
</organism>
<evidence type="ECO:0000313" key="2">
    <source>
        <dbReference type="Proteomes" id="UP000807342"/>
    </source>
</evidence>
<protein>
    <recommendedName>
        <fullName evidence="3">Protein kinase domain-containing protein</fullName>
    </recommendedName>
</protein>